<comment type="caution">
    <text evidence="2">The sequence shown here is derived from an EMBL/GenBank/DDBJ whole genome shotgun (WGS) entry which is preliminary data.</text>
</comment>
<dbReference type="EMBL" id="CALTRL010005822">
    <property type="protein sequence ID" value="CAH7686917.1"/>
    <property type="molecule type" value="Genomic_DNA"/>
</dbReference>
<keyword evidence="3" id="KW-1185">Reference proteome</keyword>
<dbReference type="AlphaFoldDB" id="A0AAV0BMW8"/>
<name>A0AAV0BMW8_PHAPC</name>
<evidence type="ECO:0000313" key="2">
    <source>
        <dbReference type="EMBL" id="CAH7686917.1"/>
    </source>
</evidence>
<evidence type="ECO:0000313" key="3">
    <source>
        <dbReference type="Proteomes" id="UP001153365"/>
    </source>
</evidence>
<evidence type="ECO:0000256" key="1">
    <source>
        <dbReference type="SAM" id="MobiDB-lite"/>
    </source>
</evidence>
<sequence>MLSDWHHINASDPPSLTNNVRKDYDCEEERDYHSLPHDQIEYGPIYNPVGPLPLVPAYQLLAYLTHQSID</sequence>
<reference evidence="2" key="1">
    <citation type="submission" date="2022-06" db="EMBL/GenBank/DDBJ databases">
        <authorList>
            <consortium name="SYNGENTA / RWTH Aachen University"/>
        </authorList>
    </citation>
    <scope>NUCLEOTIDE SEQUENCE</scope>
</reference>
<feature type="region of interest" description="Disordered" evidence="1">
    <location>
        <begin position="1"/>
        <end position="20"/>
    </location>
</feature>
<gene>
    <name evidence="2" type="ORF">PPACK8108_LOCUS21628</name>
</gene>
<protein>
    <submittedName>
        <fullName evidence="2">Uncharacterized protein</fullName>
    </submittedName>
</protein>
<dbReference type="Proteomes" id="UP001153365">
    <property type="component" value="Unassembled WGS sequence"/>
</dbReference>
<accession>A0AAV0BMW8</accession>
<organism evidence="2 3">
    <name type="scientific">Phakopsora pachyrhizi</name>
    <name type="common">Asian soybean rust disease fungus</name>
    <dbReference type="NCBI Taxonomy" id="170000"/>
    <lineage>
        <taxon>Eukaryota</taxon>
        <taxon>Fungi</taxon>
        <taxon>Dikarya</taxon>
        <taxon>Basidiomycota</taxon>
        <taxon>Pucciniomycotina</taxon>
        <taxon>Pucciniomycetes</taxon>
        <taxon>Pucciniales</taxon>
        <taxon>Phakopsoraceae</taxon>
        <taxon>Phakopsora</taxon>
    </lineage>
</organism>
<proteinExistence type="predicted"/>